<dbReference type="InterPro" id="IPR009003">
    <property type="entry name" value="Peptidase_S1_PA"/>
</dbReference>
<keyword evidence="5" id="KW-1133">Transmembrane helix</keyword>
<sequence>MPQTWPHDPERRTDQPENGSYNPPPPPPASQPNERKSKRFGWPALIAAVAVAALLGGAVGGLAVNSLGTSTVEGAPQQTPQLNRTDDVTPTTEAASVAGPSVVTLSVGGDQALGSGSGVILDDQGHILTNTHVVTLGGQTAAASVLVQTSDGEVYEAEVVGLDPMSDLAVIRIEAEGLTPIDMGSVDDLNVGDQAVAIGAPLGLAGTVTEGIISTLDRTISVASSAVPEEPDTPEQENPFEFRLPDQSDPPTAQGQIHLNVIQSDAAINPGNSGGALVDHAGRLIGINVAIATRTEGNVGLGFAIPVDYAQRVAEELIEHGEASHGMLGVTIVPAGDQYVSSGAQVVEVLEGGPVDDTEIRSDDVIVGIDDKTINDPGSLSATVREYPAGAEVELTVERDGEEFTETVTLGGTN</sequence>
<feature type="domain" description="PDZ" evidence="6">
    <location>
        <begin position="317"/>
        <end position="401"/>
    </location>
</feature>
<evidence type="ECO:0000256" key="1">
    <source>
        <dbReference type="ARBA" id="ARBA00010541"/>
    </source>
</evidence>
<keyword evidence="3 7" id="KW-0378">Hydrolase</keyword>
<dbReference type="PANTHER" id="PTHR43343">
    <property type="entry name" value="PEPTIDASE S12"/>
    <property type="match status" value="1"/>
</dbReference>
<dbReference type="InterPro" id="IPR043504">
    <property type="entry name" value="Peptidase_S1_PA_chymotrypsin"/>
</dbReference>
<reference evidence="7 8" key="1">
    <citation type="submission" date="2023-07" db="EMBL/GenBank/DDBJ databases">
        <title>Sequencing the genomes of 1000 actinobacteria strains.</title>
        <authorList>
            <person name="Klenk H.-P."/>
        </authorList>
    </citation>
    <scope>NUCLEOTIDE SEQUENCE [LARGE SCALE GENOMIC DNA]</scope>
    <source>
        <strain evidence="7 8">DSM 22966</strain>
    </source>
</reference>
<organism evidence="7 8">
    <name type="scientific">Enteractinococcus fodinae</name>
    <dbReference type="NCBI Taxonomy" id="684663"/>
    <lineage>
        <taxon>Bacteria</taxon>
        <taxon>Bacillati</taxon>
        <taxon>Actinomycetota</taxon>
        <taxon>Actinomycetes</taxon>
        <taxon>Micrococcales</taxon>
        <taxon>Micrococcaceae</taxon>
    </lineage>
</organism>
<dbReference type="EMBL" id="JAVDYJ010000001">
    <property type="protein sequence ID" value="MDR7346710.1"/>
    <property type="molecule type" value="Genomic_DNA"/>
</dbReference>
<dbReference type="GO" id="GO:0006508">
    <property type="term" value="P:proteolysis"/>
    <property type="evidence" value="ECO:0007669"/>
    <property type="project" value="UniProtKB-KW"/>
</dbReference>
<dbReference type="InterPro" id="IPR001478">
    <property type="entry name" value="PDZ"/>
</dbReference>
<dbReference type="InterPro" id="IPR036034">
    <property type="entry name" value="PDZ_sf"/>
</dbReference>
<feature type="region of interest" description="Disordered" evidence="4">
    <location>
        <begin position="1"/>
        <end position="36"/>
    </location>
</feature>
<dbReference type="Pfam" id="PF13180">
    <property type="entry name" value="PDZ_2"/>
    <property type="match status" value="1"/>
</dbReference>
<accession>A0ABU2AZD1</accession>
<protein>
    <submittedName>
        <fullName evidence="7">Serine protease PepD</fullName>
        <ecNumber evidence="7">3.4.21.-</ecNumber>
    </submittedName>
</protein>
<dbReference type="Gene3D" id="2.30.42.10">
    <property type="match status" value="1"/>
</dbReference>
<dbReference type="SUPFAM" id="SSF50156">
    <property type="entry name" value="PDZ domain-like"/>
    <property type="match status" value="1"/>
</dbReference>
<keyword evidence="2 7" id="KW-0645">Protease</keyword>
<evidence type="ECO:0000256" key="3">
    <source>
        <dbReference type="ARBA" id="ARBA00022801"/>
    </source>
</evidence>
<dbReference type="EC" id="3.4.21.-" evidence="7"/>
<feature type="transmembrane region" description="Helical" evidence="5">
    <location>
        <begin position="40"/>
        <end position="64"/>
    </location>
</feature>
<dbReference type="SMART" id="SM00228">
    <property type="entry name" value="PDZ"/>
    <property type="match status" value="1"/>
</dbReference>
<dbReference type="SUPFAM" id="SSF50494">
    <property type="entry name" value="Trypsin-like serine proteases"/>
    <property type="match status" value="1"/>
</dbReference>
<name>A0ABU2AZD1_9MICC</name>
<gene>
    <name evidence="7" type="ORF">J2S62_000967</name>
</gene>
<evidence type="ECO:0000256" key="5">
    <source>
        <dbReference type="SAM" id="Phobius"/>
    </source>
</evidence>
<evidence type="ECO:0000256" key="2">
    <source>
        <dbReference type="ARBA" id="ARBA00022670"/>
    </source>
</evidence>
<dbReference type="Pfam" id="PF13365">
    <property type="entry name" value="Trypsin_2"/>
    <property type="match status" value="1"/>
</dbReference>
<evidence type="ECO:0000256" key="4">
    <source>
        <dbReference type="SAM" id="MobiDB-lite"/>
    </source>
</evidence>
<dbReference type="GO" id="GO:0008233">
    <property type="term" value="F:peptidase activity"/>
    <property type="evidence" value="ECO:0007669"/>
    <property type="project" value="UniProtKB-KW"/>
</dbReference>
<proteinExistence type="inferred from homology"/>
<dbReference type="Proteomes" id="UP001183794">
    <property type="component" value="Unassembled WGS sequence"/>
</dbReference>
<evidence type="ECO:0000313" key="7">
    <source>
        <dbReference type="EMBL" id="MDR7346710.1"/>
    </source>
</evidence>
<dbReference type="PRINTS" id="PR00834">
    <property type="entry name" value="PROTEASES2C"/>
</dbReference>
<evidence type="ECO:0000259" key="6">
    <source>
        <dbReference type="PROSITE" id="PS50106"/>
    </source>
</evidence>
<dbReference type="Gene3D" id="2.40.10.10">
    <property type="entry name" value="Trypsin-like serine proteases"/>
    <property type="match status" value="2"/>
</dbReference>
<keyword evidence="5" id="KW-0472">Membrane</keyword>
<comment type="caution">
    <text evidence="7">The sequence shown here is derived from an EMBL/GenBank/DDBJ whole genome shotgun (WGS) entry which is preliminary data.</text>
</comment>
<dbReference type="RefSeq" id="WP_310172008.1">
    <property type="nucleotide sequence ID" value="NZ_BAABHE010000002.1"/>
</dbReference>
<dbReference type="InterPro" id="IPR051201">
    <property type="entry name" value="Chloro_Bact_Ser_Proteases"/>
</dbReference>
<evidence type="ECO:0000313" key="8">
    <source>
        <dbReference type="Proteomes" id="UP001183794"/>
    </source>
</evidence>
<keyword evidence="8" id="KW-1185">Reference proteome</keyword>
<keyword evidence="5" id="KW-0812">Transmembrane</keyword>
<comment type="similarity">
    <text evidence="1">Belongs to the peptidase S1C family.</text>
</comment>
<dbReference type="PROSITE" id="PS50106">
    <property type="entry name" value="PDZ"/>
    <property type="match status" value="1"/>
</dbReference>
<dbReference type="InterPro" id="IPR001940">
    <property type="entry name" value="Peptidase_S1C"/>
</dbReference>
<dbReference type="PANTHER" id="PTHR43343:SF3">
    <property type="entry name" value="PROTEASE DO-LIKE 8, CHLOROPLASTIC"/>
    <property type="match status" value="1"/>
</dbReference>